<dbReference type="SUPFAM" id="SSF52518">
    <property type="entry name" value="Thiamin diphosphate-binding fold (THDP-binding)"/>
    <property type="match status" value="2"/>
</dbReference>
<dbReference type="Pfam" id="PF00456">
    <property type="entry name" value="Transketolase_N"/>
    <property type="match status" value="1"/>
</dbReference>
<dbReference type="SUPFAM" id="SSF52922">
    <property type="entry name" value="TK C-terminal domain-like"/>
    <property type="match status" value="1"/>
</dbReference>
<keyword evidence="7" id="KW-1185">Reference proteome</keyword>
<dbReference type="InterPro" id="IPR029061">
    <property type="entry name" value="THDP-binding"/>
</dbReference>
<dbReference type="RefSeq" id="WP_091290490.1">
    <property type="nucleotide sequence ID" value="NZ_FNON01000003.1"/>
</dbReference>
<protein>
    <submittedName>
        <fullName evidence="6">Transketolase</fullName>
    </submittedName>
</protein>
<evidence type="ECO:0000256" key="3">
    <source>
        <dbReference type="ARBA" id="ARBA00001964"/>
    </source>
</evidence>
<dbReference type="PANTHER" id="PTHR43825:SF1">
    <property type="entry name" value="TRANSKETOLASE-LIKE PYRIMIDINE-BINDING DOMAIN-CONTAINING PROTEIN"/>
    <property type="match status" value="1"/>
</dbReference>
<comment type="similarity">
    <text evidence="4">Belongs to the transketolase family.</text>
</comment>
<comment type="cofactor">
    <cofactor evidence="2">
        <name>Mg(2+)</name>
        <dbReference type="ChEBI" id="CHEBI:18420"/>
    </cofactor>
</comment>
<dbReference type="InterPro" id="IPR009014">
    <property type="entry name" value="Transketo_C/PFOR_II"/>
</dbReference>
<sequence>MTDGLSRVPTAEFERVLAGVPDRYDRARAFATLARINTLYMVMRAGSGHLGSSFSAMDVVAALLLEELDEPFAENGDVYFSSKGHDAPGLYAALIGLGALDEDLVHRLRRIGGLPGHPDVHTPHMPFNTGSLGMGISKAKGLILADRLRGVTRRVFVLTGDGELQEGQNYEALAGAVHRGMGELTVVVDHNKIQSDTWVRDVNDLGDLPARFAGFGWAVLRCDGHDPQAIDAVLRKRFDAHAGQPAVIIADTIKGGGCATFAATSMGPDEWRYLFHSGAPSTEDYRTAHRELVDAATAILRANGLGDLVLAGEAPAAPRPAGGERLVPAYGEALVARAARHQEILALDADLVLDTGLIPFSQTYPERFVEFGIAEQDMVSAAGGLASQGFLPFVHSFSCFLLARANEQIYNNATEDRKIVYVGTLAGLLPAAPGHSHQAVRDVGSVAAVPGLAVLTPCNIAEVGHAVDFCVSTSDSVYLRLASTAVPAAVAALPTGPLVAGRGRVVREGGSTIAIGAGPVVLAELLSAAEELKADGIELTVVNLPWLNRVDPDWLAELTDGAESLFVVEDHYLRGGQADTVARTLLELGGTPPRFRGIGVDHVPQCGTEAEALAAHGLSARQLADAIRGERPAVRLDITVSPR</sequence>
<evidence type="ECO:0000256" key="4">
    <source>
        <dbReference type="ARBA" id="ARBA00007131"/>
    </source>
</evidence>
<dbReference type="SMART" id="SM00861">
    <property type="entry name" value="Transket_pyr"/>
    <property type="match status" value="1"/>
</dbReference>
<dbReference type="Pfam" id="PF02780">
    <property type="entry name" value="Transketolase_C"/>
    <property type="match status" value="1"/>
</dbReference>
<comment type="cofactor">
    <cofactor evidence="1">
        <name>Mn(2+)</name>
        <dbReference type="ChEBI" id="CHEBI:29035"/>
    </cofactor>
</comment>
<dbReference type="Proteomes" id="UP000199515">
    <property type="component" value="Unassembled WGS sequence"/>
</dbReference>
<reference evidence="6 7" key="1">
    <citation type="submission" date="2016-10" db="EMBL/GenBank/DDBJ databases">
        <authorList>
            <person name="de Groot N.N."/>
        </authorList>
    </citation>
    <scope>NUCLEOTIDE SEQUENCE [LARGE SCALE GENOMIC DNA]</scope>
    <source>
        <strain evidence="6 7">CPCC 202699</strain>
    </source>
</reference>
<comment type="cofactor">
    <cofactor evidence="3">
        <name>thiamine diphosphate</name>
        <dbReference type="ChEBI" id="CHEBI:58937"/>
    </cofactor>
</comment>
<dbReference type="InterPro" id="IPR005475">
    <property type="entry name" value="Transketolase-like_Pyr-bd"/>
</dbReference>
<dbReference type="Gene3D" id="3.40.50.920">
    <property type="match status" value="1"/>
</dbReference>
<dbReference type="AlphaFoldDB" id="A0A1H3EWW0"/>
<gene>
    <name evidence="6" type="ORF">SAMN05421504_1031014</name>
</gene>
<dbReference type="Gene3D" id="3.40.50.970">
    <property type="match status" value="2"/>
</dbReference>
<dbReference type="InterPro" id="IPR033248">
    <property type="entry name" value="Transketolase_C"/>
</dbReference>
<dbReference type="GO" id="GO:0005737">
    <property type="term" value="C:cytoplasm"/>
    <property type="evidence" value="ECO:0007669"/>
    <property type="project" value="UniProtKB-ARBA"/>
</dbReference>
<evidence type="ECO:0000313" key="6">
    <source>
        <dbReference type="EMBL" id="SDX83283.1"/>
    </source>
</evidence>
<dbReference type="CDD" id="cd07033">
    <property type="entry name" value="TPP_PYR_DXS_TK_like"/>
    <property type="match status" value="1"/>
</dbReference>
<name>A0A1H3EWW0_9PSEU</name>
<dbReference type="STRING" id="589385.SAMN05421504_1031014"/>
<dbReference type="InterPro" id="IPR051157">
    <property type="entry name" value="PDH/Transketolase"/>
</dbReference>
<dbReference type="OrthoDB" id="8732661at2"/>
<dbReference type="Pfam" id="PF02779">
    <property type="entry name" value="Transket_pyr"/>
    <property type="match status" value="1"/>
</dbReference>
<evidence type="ECO:0000256" key="2">
    <source>
        <dbReference type="ARBA" id="ARBA00001946"/>
    </source>
</evidence>
<organism evidence="6 7">
    <name type="scientific">Amycolatopsis xylanica</name>
    <dbReference type="NCBI Taxonomy" id="589385"/>
    <lineage>
        <taxon>Bacteria</taxon>
        <taxon>Bacillati</taxon>
        <taxon>Actinomycetota</taxon>
        <taxon>Actinomycetes</taxon>
        <taxon>Pseudonocardiales</taxon>
        <taxon>Pseudonocardiaceae</taxon>
        <taxon>Amycolatopsis</taxon>
    </lineage>
</organism>
<dbReference type="PANTHER" id="PTHR43825">
    <property type="entry name" value="PYRUVATE DEHYDROGENASE E1 COMPONENT"/>
    <property type="match status" value="1"/>
</dbReference>
<dbReference type="EMBL" id="FNON01000003">
    <property type="protein sequence ID" value="SDX83283.1"/>
    <property type="molecule type" value="Genomic_DNA"/>
</dbReference>
<feature type="domain" description="Transketolase-like pyrimidine-binding" evidence="5">
    <location>
        <begin position="324"/>
        <end position="488"/>
    </location>
</feature>
<evidence type="ECO:0000259" key="5">
    <source>
        <dbReference type="SMART" id="SM00861"/>
    </source>
</evidence>
<evidence type="ECO:0000313" key="7">
    <source>
        <dbReference type="Proteomes" id="UP000199515"/>
    </source>
</evidence>
<accession>A0A1H3EWW0</accession>
<proteinExistence type="inferred from homology"/>
<evidence type="ECO:0000256" key="1">
    <source>
        <dbReference type="ARBA" id="ARBA00001936"/>
    </source>
</evidence>
<dbReference type="GO" id="GO:0000287">
    <property type="term" value="F:magnesium ion binding"/>
    <property type="evidence" value="ECO:0007669"/>
    <property type="project" value="UniProtKB-ARBA"/>
</dbReference>
<dbReference type="InterPro" id="IPR005474">
    <property type="entry name" value="Transketolase_N"/>
</dbReference>